<organism evidence="1 2">
    <name type="scientific">Algibacter mikhailovii</name>
    <dbReference type="NCBI Taxonomy" id="425498"/>
    <lineage>
        <taxon>Bacteria</taxon>
        <taxon>Pseudomonadati</taxon>
        <taxon>Bacteroidota</taxon>
        <taxon>Flavobacteriia</taxon>
        <taxon>Flavobacteriales</taxon>
        <taxon>Flavobacteriaceae</taxon>
        <taxon>Algibacter</taxon>
    </lineage>
</organism>
<reference evidence="1" key="1">
    <citation type="journal article" date="2014" name="Int. J. Syst. Evol. Microbiol.">
        <title>Complete genome sequence of Corynebacterium casei LMG S-19264T (=DSM 44701T), isolated from a smear-ripened cheese.</title>
        <authorList>
            <consortium name="US DOE Joint Genome Institute (JGI-PGF)"/>
            <person name="Walter F."/>
            <person name="Albersmeier A."/>
            <person name="Kalinowski J."/>
            <person name="Ruckert C."/>
        </authorList>
    </citation>
    <scope>NUCLEOTIDE SEQUENCE</scope>
    <source>
        <strain evidence="1">KCTC 12710</strain>
    </source>
</reference>
<dbReference type="AlphaFoldDB" id="A0A918R5H4"/>
<dbReference type="EMBL" id="BMWZ01000005">
    <property type="protein sequence ID" value="GGZ84203.1"/>
    <property type="molecule type" value="Genomic_DNA"/>
</dbReference>
<protein>
    <recommendedName>
        <fullName evidence="3">Outer membrane protein beta-barrel domain-containing protein</fullName>
    </recommendedName>
</protein>
<reference evidence="1" key="2">
    <citation type="submission" date="2020-09" db="EMBL/GenBank/DDBJ databases">
        <authorList>
            <person name="Sun Q."/>
            <person name="Kim S."/>
        </authorList>
    </citation>
    <scope>NUCLEOTIDE SEQUENCE</scope>
    <source>
        <strain evidence="1">KCTC 12710</strain>
    </source>
</reference>
<evidence type="ECO:0000313" key="2">
    <source>
        <dbReference type="Proteomes" id="UP000636004"/>
    </source>
</evidence>
<sequence length="240" mass="27438">MIAQEKDSISMGRSPYELMSSYYSNDFTPFRKRNFYTGLSFSLTDKSLTNVDQIIQKVIEGDNHGFNITLKGGYFTGNYGMVGINFDFMEEKFDGILLKSSDTIQSKSITRAYSLAPYVRSSVPLTENERLSFFTEVGLLFGVSNGLTRNTKDEDEIEKVYDDSFNFRLGISPGITFFAMENFAFEVQLDVLGYELNVKNREINGVEQSQEVRHNVDFNIDILSLKLGLAYYFGRTKQRK</sequence>
<dbReference type="InterPro" id="IPR011250">
    <property type="entry name" value="OMP/PagP_B-barrel"/>
</dbReference>
<evidence type="ECO:0008006" key="3">
    <source>
        <dbReference type="Google" id="ProtNLM"/>
    </source>
</evidence>
<dbReference type="Gene3D" id="2.40.160.20">
    <property type="match status" value="1"/>
</dbReference>
<name>A0A918R5H4_9FLAO</name>
<gene>
    <name evidence="1" type="ORF">GCM10007028_22560</name>
</gene>
<accession>A0A918R5H4</accession>
<dbReference type="SUPFAM" id="SSF56925">
    <property type="entry name" value="OMPA-like"/>
    <property type="match status" value="1"/>
</dbReference>
<comment type="caution">
    <text evidence="1">The sequence shown here is derived from an EMBL/GenBank/DDBJ whole genome shotgun (WGS) entry which is preliminary data.</text>
</comment>
<dbReference type="Proteomes" id="UP000636004">
    <property type="component" value="Unassembled WGS sequence"/>
</dbReference>
<proteinExistence type="predicted"/>
<keyword evidence="2" id="KW-1185">Reference proteome</keyword>
<evidence type="ECO:0000313" key="1">
    <source>
        <dbReference type="EMBL" id="GGZ84203.1"/>
    </source>
</evidence>